<evidence type="ECO:0000259" key="1">
    <source>
        <dbReference type="Pfam" id="PF06985"/>
    </source>
</evidence>
<dbReference type="InterPro" id="IPR010730">
    <property type="entry name" value="HET"/>
</dbReference>
<evidence type="ECO:0000313" key="2">
    <source>
        <dbReference type="EMBL" id="RSL98204.1"/>
    </source>
</evidence>
<dbReference type="Proteomes" id="UP000288429">
    <property type="component" value="Unassembled WGS sequence"/>
</dbReference>
<sequence length="601" mass="68144">MMEHNAGEPSKLDEDPASRQFELRLYDQRCEAGVVQRCNLCRNIARRRWPFTLRTEVDLFQVSAQECSVCTAASQVLSSSSAPRGALRPNRIQANASISYDIGSQSVLSIQHVLPRLAYPYRPLAFSTCDHCWGPHGLPAAAKTTIATKDDRMQGIRIENLPKSFRDAIAICHELGIRYLWIDSLCIIQQDKDDWEKECSRMRDVYRNSYLTISVARSGDSSEGCFSTRPSKHMSTKVGSINHQGQIYDVMARESINHYQIAASDSFDSDFPLFSRAWTFQERLLPRRVVHYGEKELIWECNTVCDCECAASQEILAPWDYDNSTKVIFSNMMSQPRQGPEFRHNWAILMRRFSLMKLSFDADRLPSLSGLAQDLECSDTGRYLAGLWERELPWMIGWMSMGKGLCRPSSTPNPPSWSWTSVENVWLSWNYSADLSGHGEWATVWPNGRDLTERNDAFRIVQCSVKCKDYTPLGQHDAFGRVSTGTLLVTGRLVSAILRDDSFCERNTIKQRFTPDVPGEQGIYVAGQPVYCLMIGAMSTESSKYPGLVTVSSLILRLRDGDSEGRGTYERIGLMSQNNHFAWKETPAWWEDAESAEVEIT</sequence>
<dbReference type="PANTHER" id="PTHR33112">
    <property type="entry name" value="DOMAIN PROTEIN, PUTATIVE-RELATED"/>
    <property type="match status" value="1"/>
</dbReference>
<dbReference type="AlphaFoldDB" id="A0A428T870"/>
<reference evidence="2 3" key="1">
    <citation type="submission" date="2017-06" db="EMBL/GenBank/DDBJ databases">
        <title>Cmopartive genomic analysis of Ambrosia Fusariam Clade fungi.</title>
        <authorList>
            <person name="Stajich J.E."/>
            <person name="Carrillo J."/>
            <person name="Kijimoto T."/>
            <person name="Eskalen A."/>
            <person name="O'Donnell K."/>
            <person name="Kasson M."/>
        </authorList>
    </citation>
    <scope>NUCLEOTIDE SEQUENCE [LARGE SCALE GENOMIC DNA]</scope>
    <source>
        <strain evidence="2 3">NRRL 20438</strain>
    </source>
</reference>
<protein>
    <recommendedName>
        <fullName evidence="1">Heterokaryon incompatibility domain-containing protein</fullName>
    </recommendedName>
</protein>
<dbReference type="Pfam" id="PF06985">
    <property type="entry name" value="HET"/>
    <property type="match status" value="1"/>
</dbReference>
<evidence type="ECO:0000313" key="3">
    <source>
        <dbReference type="Proteomes" id="UP000288429"/>
    </source>
</evidence>
<feature type="domain" description="Heterokaryon incompatibility" evidence="1">
    <location>
        <begin position="131"/>
        <end position="282"/>
    </location>
</feature>
<keyword evidence="3" id="KW-1185">Reference proteome</keyword>
<accession>A0A428T870</accession>
<gene>
    <name evidence="2" type="ORF">CDV31_012689</name>
</gene>
<name>A0A428T870_9HYPO</name>
<comment type="caution">
    <text evidence="2">The sequence shown here is derived from an EMBL/GenBank/DDBJ whole genome shotgun (WGS) entry which is preliminary data.</text>
</comment>
<dbReference type="EMBL" id="NIZV01000240">
    <property type="protein sequence ID" value="RSL98204.1"/>
    <property type="molecule type" value="Genomic_DNA"/>
</dbReference>
<organism evidence="2 3">
    <name type="scientific">Fusarium ambrosium</name>
    <dbReference type="NCBI Taxonomy" id="131363"/>
    <lineage>
        <taxon>Eukaryota</taxon>
        <taxon>Fungi</taxon>
        <taxon>Dikarya</taxon>
        <taxon>Ascomycota</taxon>
        <taxon>Pezizomycotina</taxon>
        <taxon>Sordariomycetes</taxon>
        <taxon>Hypocreomycetidae</taxon>
        <taxon>Hypocreales</taxon>
        <taxon>Nectriaceae</taxon>
        <taxon>Fusarium</taxon>
        <taxon>Fusarium solani species complex</taxon>
    </lineage>
</organism>
<dbReference type="PANTHER" id="PTHR33112:SF10">
    <property type="entry name" value="TOL"/>
    <property type="match status" value="1"/>
</dbReference>
<proteinExistence type="predicted"/>